<evidence type="ECO:0000256" key="6">
    <source>
        <dbReference type="ARBA" id="ARBA00022884"/>
    </source>
</evidence>
<keyword evidence="5 7" id="KW-0949">S-adenosyl-L-methionine</keyword>
<dbReference type="GO" id="GO:0052908">
    <property type="term" value="F:16S rRNA (adenine(1518)-N(6)/adenine(1519)-N(6))-dimethyltransferase activity"/>
    <property type="evidence" value="ECO:0007669"/>
    <property type="project" value="UniProtKB-EC"/>
</dbReference>
<dbReference type="HAMAP" id="MF_00607">
    <property type="entry name" value="16SrRNA_methyltr_A"/>
    <property type="match status" value="1"/>
</dbReference>
<comment type="similarity">
    <text evidence="7">Belongs to the class I-like SAM-binding methyltransferase superfamily. rRNA adenine N(6)-methyltransferase family. RsmA subfamily.</text>
</comment>
<feature type="binding site" evidence="7 8">
    <location>
        <position position="55"/>
    </location>
    <ligand>
        <name>S-adenosyl-L-methionine</name>
        <dbReference type="ChEBI" id="CHEBI:59789"/>
    </ligand>
</feature>
<feature type="domain" description="Ribosomal RNA adenine methylase transferase N-terminal" evidence="9">
    <location>
        <begin position="35"/>
        <end position="210"/>
    </location>
</feature>
<feature type="binding site" evidence="7 8">
    <location>
        <position position="125"/>
    </location>
    <ligand>
        <name>S-adenosyl-L-methionine</name>
        <dbReference type="ChEBI" id="CHEBI:59789"/>
    </ligand>
</feature>
<keyword evidence="1 7" id="KW-0963">Cytoplasm</keyword>
<proteinExistence type="inferred from homology"/>
<dbReference type="EMBL" id="WBZC01000008">
    <property type="protein sequence ID" value="KAB3537804.1"/>
    <property type="molecule type" value="Genomic_DNA"/>
</dbReference>
<dbReference type="GO" id="GO:0003723">
    <property type="term" value="F:RNA binding"/>
    <property type="evidence" value="ECO:0007669"/>
    <property type="project" value="UniProtKB-UniRule"/>
</dbReference>
<evidence type="ECO:0000256" key="1">
    <source>
        <dbReference type="ARBA" id="ARBA00022490"/>
    </source>
</evidence>
<protein>
    <recommendedName>
        <fullName evidence="7">Ribosomal RNA small subunit methyltransferase A</fullName>
        <ecNumber evidence="7">2.1.1.182</ecNumber>
    </recommendedName>
    <alternativeName>
        <fullName evidence="7">16S rRNA (adenine(1518)-N(6)/adenine(1519)-N(6))-dimethyltransferase</fullName>
    </alternativeName>
    <alternativeName>
        <fullName evidence="7">16S rRNA dimethyladenosine transferase</fullName>
    </alternativeName>
    <alternativeName>
        <fullName evidence="7">16S rRNA dimethylase</fullName>
    </alternativeName>
    <alternativeName>
        <fullName evidence="7">S-adenosylmethionine-6-N', N'-adenosyl(rRNA) dimethyltransferase</fullName>
    </alternativeName>
</protein>
<evidence type="ECO:0000256" key="2">
    <source>
        <dbReference type="ARBA" id="ARBA00022552"/>
    </source>
</evidence>
<dbReference type="Proteomes" id="UP000432715">
    <property type="component" value="Unassembled WGS sequence"/>
</dbReference>
<evidence type="ECO:0000313" key="11">
    <source>
        <dbReference type="Proteomes" id="UP000432715"/>
    </source>
</evidence>
<comment type="caution">
    <text evidence="10">The sequence shown here is derived from an EMBL/GenBank/DDBJ whole genome shotgun (WGS) entry which is preliminary data.</text>
</comment>
<dbReference type="NCBIfam" id="TIGR00755">
    <property type="entry name" value="ksgA"/>
    <property type="match status" value="1"/>
</dbReference>
<keyword evidence="2 7" id="KW-0698">rRNA processing</keyword>
<dbReference type="InterPro" id="IPR011530">
    <property type="entry name" value="rRNA_adenine_dimethylase"/>
</dbReference>
<evidence type="ECO:0000256" key="3">
    <source>
        <dbReference type="ARBA" id="ARBA00022603"/>
    </source>
</evidence>
<keyword evidence="4 7" id="KW-0808">Transferase</keyword>
<dbReference type="Pfam" id="PF00398">
    <property type="entry name" value="RrnaAD"/>
    <property type="match status" value="1"/>
</dbReference>
<evidence type="ECO:0000256" key="7">
    <source>
        <dbReference type="HAMAP-Rule" id="MF_00607"/>
    </source>
</evidence>
<dbReference type="Gene3D" id="1.10.8.100">
    <property type="entry name" value="Ribosomal RNA adenine dimethylase-like, domain 2"/>
    <property type="match status" value="1"/>
</dbReference>
<sequence>MDKIATPNKTKEIVTKHGFYFSKSLGQNFLIDKNIIDKIIKGARITKDSYVLEIGPGIGSLTQELAEAAKKVVAVEVDKKLIPILSETLKDYKNTEIVNSDILKLDLKSLIVDRLDINKTIVVGNLPYYITTPIIMKFLEEKIPVKSIIIMIQKEVAERMKAKEATKEYGALSIAVQYYCNVETILTVPPSVFIPQPKVESSVIRLDVLDKPRVEVTDEDVFFQLVKDAFGKRRKTLLNALSSGTLQLNKALIKEALEDCKIDEKRRGETLSIEEFALLANRISEEI</sequence>
<dbReference type="InterPro" id="IPR020598">
    <property type="entry name" value="rRNA_Ade_methylase_Trfase_N"/>
</dbReference>
<accession>A0A6I0FNA6</accession>
<feature type="binding site" evidence="7 8">
    <location>
        <position position="101"/>
    </location>
    <ligand>
        <name>S-adenosyl-L-methionine</name>
        <dbReference type="ChEBI" id="CHEBI:59789"/>
    </ligand>
</feature>
<dbReference type="CDD" id="cd02440">
    <property type="entry name" value="AdoMet_MTases"/>
    <property type="match status" value="1"/>
</dbReference>
<dbReference type="InterPro" id="IPR001737">
    <property type="entry name" value="KsgA/Erm"/>
</dbReference>
<dbReference type="EC" id="2.1.1.182" evidence="7"/>
<keyword evidence="11" id="KW-1185">Reference proteome</keyword>
<dbReference type="PROSITE" id="PS01131">
    <property type="entry name" value="RRNA_A_DIMETH"/>
    <property type="match status" value="1"/>
</dbReference>
<dbReference type="SMART" id="SM00650">
    <property type="entry name" value="rADc"/>
    <property type="match status" value="1"/>
</dbReference>
<name>A0A6I0FNA6_9FIRM</name>
<comment type="catalytic activity">
    <reaction evidence="7">
        <text>adenosine(1518)/adenosine(1519) in 16S rRNA + 4 S-adenosyl-L-methionine = N(6)-dimethyladenosine(1518)/N(6)-dimethyladenosine(1519) in 16S rRNA + 4 S-adenosyl-L-homocysteine + 4 H(+)</text>
        <dbReference type="Rhea" id="RHEA:19609"/>
        <dbReference type="Rhea" id="RHEA-COMP:10232"/>
        <dbReference type="Rhea" id="RHEA-COMP:10233"/>
        <dbReference type="ChEBI" id="CHEBI:15378"/>
        <dbReference type="ChEBI" id="CHEBI:57856"/>
        <dbReference type="ChEBI" id="CHEBI:59789"/>
        <dbReference type="ChEBI" id="CHEBI:74411"/>
        <dbReference type="ChEBI" id="CHEBI:74493"/>
        <dbReference type="EC" id="2.1.1.182"/>
    </reaction>
</comment>
<feature type="binding site" evidence="7 8">
    <location>
        <position position="28"/>
    </location>
    <ligand>
        <name>S-adenosyl-L-methionine</name>
        <dbReference type="ChEBI" id="CHEBI:59789"/>
    </ligand>
</feature>
<comment type="subcellular location">
    <subcellularLocation>
        <location evidence="7">Cytoplasm</location>
    </subcellularLocation>
</comment>
<dbReference type="GO" id="GO:0005829">
    <property type="term" value="C:cytosol"/>
    <property type="evidence" value="ECO:0007669"/>
    <property type="project" value="TreeGrafter"/>
</dbReference>
<dbReference type="InterPro" id="IPR020596">
    <property type="entry name" value="rRNA_Ade_Mease_Trfase_CS"/>
</dbReference>
<dbReference type="AlphaFoldDB" id="A0A6I0FNA6"/>
<dbReference type="OrthoDB" id="9814755at2"/>
<evidence type="ECO:0000313" key="10">
    <source>
        <dbReference type="EMBL" id="KAB3537804.1"/>
    </source>
</evidence>
<keyword evidence="3 7" id="KW-0489">Methyltransferase</keyword>
<dbReference type="InterPro" id="IPR029063">
    <property type="entry name" value="SAM-dependent_MTases_sf"/>
</dbReference>
<dbReference type="SUPFAM" id="SSF53335">
    <property type="entry name" value="S-adenosyl-L-methionine-dependent methyltransferases"/>
    <property type="match status" value="1"/>
</dbReference>
<evidence type="ECO:0000256" key="5">
    <source>
        <dbReference type="ARBA" id="ARBA00022691"/>
    </source>
</evidence>
<dbReference type="PANTHER" id="PTHR11727">
    <property type="entry name" value="DIMETHYLADENOSINE TRANSFERASE"/>
    <property type="match status" value="1"/>
</dbReference>
<organism evidence="10 11">
    <name type="scientific">Alkaliphilus pronyensis</name>
    <dbReference type="NCBI Taxonomy" id="1482732"/>
    <lineage>
        <taxon>Bacteria</taxon>
        <taxon>Bacillati</taxon>
        <taxon>Bacillota</taxon>
        <taxon>Clostridia</taxon>
        <taxon>Peptostreptococcales</taxon>
        <taxon>Natronincolaceae</taxon>
        <taxon>Alkaliphilus</taxon>
    </lineage>
</organism>
<evidence type="ECO:0000256" key="8">
    <source>
        <dbReference type="PROSITE-ProRule" id="PRU01026"/>
    </source>
</evidence>
<gene>
    <name evidence="7 10" type="primary">rsmA</name>
    <name evidence="7" type="synonym">ksgA</name>
    <name evidence="10" type="ORF">F8154_02155</name>
</gene>
<feature type="binding site" evidence="7 8">
    <location>
        <position position="76"/>
    </location>
    <ligand>
        <name>S-adenosyl-L-methionine</name>
        <dbReference type="ChEBI" id="CHEBI:59789"/>
    </ligand>
</feature>
<dbReference type="InterPro" id="IPR023165">
    <property type="entry name" value="rRNA_Ade_diMease-like_C"/>
</dbReference>
<dbReference type="PROSITE" id="PS51689">
    <property type="entry name" value="SAM_RNA_A_N6_MT"/>
    <property type="match status" value="1"/>
</dbReference>
<dbReference type="RefSeq" id="WP_151859948.1">
    <property type="nucleotide sequence ID" value="NZ_WBZC01000008.1"/>
</dbReference>
<feature type="binding site" evidence="7 8">
    <location>
        <position position="30"/>
    </location>
    <ligand>
        <name>S-adenosyl-L-methionine</name>
        <dbReference type="ChEBI" id="CHEBI:59789"/>
    </ligand>
</feature>
<keyword evidence="6 7" id="KW-0694">RNA-binding</keyword>
<evidence type="ECO:0000259" key="9">
    <source>
        <dbReference type="SMART" id="SM00650"/>
    </source>
</evidence>
<reference evidence="10 11" key="1">
    <citation type="submission" date="2019-10" db="EMBL/GenBank/DDBJ databases">
        <title>Alkaliphilus serpentinus sp. nov. and Alkaliphilus pronyensis sp. nov., two novel anaerobic alkaliphilic species isolated from the serpentinized-hosted hydrothermal field of the Prony Bay (New Caledonia).</title>
        <authorList>
            <person name="Postec A."/>
        </authorList>
    </citation>
    <scope>NUCLEOTIDE SEQUENCE [LARGE SCALE GENOMIC DNA]</scope>
    <source>
        <strain evidence="10 11">LacV</strain>
    </source>
</reference>
<dbReference type="PANTHER" id="PTHR11727:SF7">
    <property type="entry name" value="DIMETHYLADENOSINE TRANSFERASE-RELATED"/>
    <property type="match status" value="1"/>
</dbReference>
<dbReference type="FunFam" id="3.40.50.150:FF:000023">
    <property type="entry name" value="Ribosomal RNA small subunit methyltransferase A"/>
    <property type="match status" value="1"/>
</dbReference>
<dbReference type="Gene3D" id="3.40.50.150">
    <property type="entry name" value="Vaccinia Virus protein VP39"/>
    <property type="match status" value="1"/>
</dbReference>
<evidence type="ECO:0000256" key="4">
    <source>
        <dbReference type="ARBA" id="ARBA00022679"/>
    </source>
</evidence>
<comment type="function">
    <text evidence="7">Specifically dimethylates two adjacent adenosines (A1518 and A1519) in the loop of a conserved hairpin near the 3'-end of 16S rRNA in the 30S particle. May play a critical role in biogenesis of 30S subunits.</text>
</comment>